<dbReference type="PANTHER" id="PTHR43611">
    <property type="entry name" value="ALPHA-D-GLUCOSE 1-PHOSPHATE PHOSPHATASE"/>
    <property type="match status" value="1"/>
</dbReference>
<comment type="caution">
    <text evidence="1">The sequence shown here is derived from an EMBL/GenBank/DDBJ whole genome shotgun (WGS) entry which is preliminary data.</text>
</comment>
<dbReference type="SUPFAM" id="SSF56784">
    <property type="entry name" value="HAD-like"/>
    <property type="match status" value="1"/>
</dbReference>
<reference evidence="1" key="1">
    <citation type="journal article" date="2020" name="mSystems">
        <title>Genome- and Community-Level Interaction Insights into Carbon Utilization and Element Cycling Functions of Hydrothermarchaeota in Hydrothermal Sediment.</title>
        <authorList>
            <person name="Zhou Z."/>
            <person name="Liu Y."/>
            <person name="Xu W."/>
            <person name="Pan J."/>
            <person name="Luo Z.H."/>
            <person name="Li M."/>
        </authorList>
    </citation>
    <scope>NUCLEOTIDE SEQUENCE [LARGE SCALE GENOMIC DNA]</scope>
    <source>
        <strain evidence="1">SpSt-479</strain>
    </source>
</reference>
<dbReference type="InterPro" id="IPR006439">
    <property type="entry name" value="HAD-SF_hydro_IA"/>
</dbReference>
<dbReference type="SFLD" id="SFLDS00003">
    <property type="entry name" value="Haloacid_Dehalogenase"/>
    <property type="match status" value="1"/>
</dbReference>
<dbReference type="NCBIfam" id="TIGR01509">
    <property type="entry name" value="HAD-SF-IA-v3"/>
    <property type="match status" value="1"/>
</dbReference>
<sequence length="205" mass="24400">MSKRKHSAIVFDLGQVLIPFDYNIFIKAVNKHKEGLGEEFVRKYNQNYHIHRDFERGKISEKDFIAQMLDWLEHKVTAEQFVKYWSSIFSLNEDVISLLPKLKNNYKLYLLSNTNSIHQKHGYQHYDFLKIFDKLFLSHEVGFVKPEEGIYRAVEKYSKLPSEEHIFIDDIEEYVEAAKKLGWDGIQFIGYENLVWEFSKRGILV</sequence>
<dbReference type="InterPro" id="IPR023198">
    <property type="entry name" value="PGP-like_dom2"/>
</dbReference>
<dbReference type="PANTHER" id="PTHR43611:SF3">
    <property type="entry name" value="FLAVIN MONONUCLEOTIDE HYDROLASE 1, CHLOROPLATIC"/>
    <property type="match status" value="1"/>
</dbReference>
<protein>
    <submittedName>
        <fullName evidence="1">HAD family phosphatase</fullName>
    </submittedName>
</protein>
<dbReference type="EMBL" id="DSUJ01000011">
    <property type="protein sequence ID" value="HFI92819.1"/>
    <property type="molecule type" value="Genomic_DNA"/>
</dbReference>
<dbReference type="InterPro" id="IPR023214">
    <property type="entry name" value="HAD_sf"/>
</dbReference>
<accession>A0A7V2ZMP1</accession>
<dbReference type="InterPro" id="IPR036412">
    <property type="entry name" value="HAD-like_sf"/>
</dbReference>
<dbReference type="AlphaFoldDB" id="A0A7V2ZMP1"/>
<dbReference type="CDD" id="cd02603">
    <property type="entry name" value="HAD_sEH-N_like"/>
    <property type="match status" value="1"/>
</dbReference>
<gene>
    <name evidence="1" type="ORF">ENS31_14970</name>
</gene>
<dbReference type="Gene3D" id="1.10.150.240">
    <property type="entry name" value="Putative phosphatase, domain 2"/>
    <property type="match status" value="1"/>
</dbReference>
<proteinExistence type="predicted"/>
<name>A0A7V2ZMP1_9BACT</name>
<dbReference type="SFLD" id="SFLDG01129">
    <property type="entry name" value="C1.5:_HAD__Beta-PGM__Phosphata"/>
    <property type="match status" value="1"/>
</dbReference>
<evidence type="ECO:0000313" key="1">
    <source>
        <dbReference type="EMBL" id="HFI92819.1"/>
    </source>
</evidence>
<dbReference type="Pfam" id="PF00702">
    <property type="entry name" value="Hydrolase"/>
    <property type="match status" value="1"/>
</dbReference>
<organism evidence="1">
    <name type="scientific">Ignavibacterium album</name>
    <dbReference type="NCBI Taxonomy" id="591197"/>
    <lineage>
        <taxon>Bacteria</taxon>
        <taxon>Pseudomonadati</taxon>
        <taxon>Ignavibacteriota</taxon>
        <taxon>Ignavibacteria</taxon>
        <taxon>Ignavibacteriales</taxon>
        <taxon>Ignavibacteriaceae</taxon>
        <taxon>Ignavibacterium</taxon>
    </lineage>
</organism>
<dbReference type="Gene3D" id="3.40.50.1000">
    <property type="entry name" value="HAD superfamily/HAD-like"/>
    <property type="match status" value="1"/>
</dbReference>
<dbReference type="NCBIfam" id="TIGR01549">
    <property type="entry name" value="HAD-SF-IA-v1"/>
    <property type="match status" value="1"/>
</dbReference>
<dbReference type="PRINTS" id="PR00413">
    <property type="entry name" value="HADHALOGNASE"/>
</dbReference>